<proteinExistence type="predicted"/>
<name>A0A839UUK7_9GAMM</name>
<dbReference type="RefSeq" id="WP_183910662.1">
    <property type="nucleotide sequence ID" value="NZ_JACHXZ010000003.1"/>
</dbReference>
<comment type="caution">
    <text evidence="1">The sequence shown here is derived from an EMBL/GenBank/DDBJ whole genome shotgun (WGS) entry which is preliminary data.</text>
</comment>
<evidence type="ECO:0000313" key="2">
    <source>
        <dbReference type="Proteomes" id="UP000559987"/>
    </source>
</evidence>
<protein>
    <submittedName>
        <fullName evidence="1">Uncharacterized protein</fullName>
    </submittedName>
</protein>
<gene>
    <name evidence="1" type="ORF">FHS30_002386</name>
</gene>
<organism evidence="1 2">
    <name type="scientific">Simiduia aestuariiviva</name>
    <dbReference type="NCBI Taxonomy" id="1510459"/>
    <lineage>
        <taxon>Bacteria</taxon>
        <taxon>Pseudomonadati</taxon>
        <taxon>Pseudomonadota</taxon>
        <taxon>Gammaproteobacteria</taxon>
        <taxon>Cellvibrionales</taxon>
        <taxon>Cellvibrionaceae</taxon>
        <taxon>Simiduia</taxon>
    </lineage>
</organism>
<reference evidence="1 2" key="1">
    <citation type="submission" date="2020-08" db="EMBL/GenBank/DDBJ databases">
        <title>Genomic Encyclopedia of Type Strains, Phase III (KMG-III): the genomes of soil and plant-associated and newly described type strains.</title>
        <authorList>
            <person name="Whitman W."/>
        </authorList>
    </citation>
    <scope>NUCLEOTIDE SEQUENCE [LARGE SCALE GENOMIC DNA]</scope>
    <source>
        <strain evidence="1 2">CECT 8571</strain>
    </source>
</reference>
<dbReference type="EMBL" id="JACHXZ010000003">
    <property type="protein sequence ID" value="MBB3169178.1"/>
    <property type="molecule type" value="Genomic_DNA"/>
</dbReference>
<evidence type="ECO:0000313" key="1">
    <source>
        <dbReference type="EMBL" id="MBB3169178.1"/>
    </source>
</evidence>
<dbReference type="AlphaFoldDB" id="A0A839UUK7"/>
<sequence>MIHAAFHTLAWGLIVVLIWASFNEAPPAPRGPLAAIASLDESTYLAVHKSDGVPVLGLLRAHSDAVHYRSLSFNDWEGALSGGVLAACGVPRYHGEVLALVANGRERRLVHVQLRNWGKTPKFAVLGATEVAEPWLSMACGVASDHSMAVWGLHADTGELRSAHWAVPSYQLDIDEGSVGVPKDWLAALNAGRQAALYASEDAFWLALVDDAGSEILGWKASEPQWRPVYRIDGYSVTGLAAGPEGKGVSIVTGDTGMGSTWRPLPWPANSEARQIGPWRTQALPVLP</sequence>
<dbReference type="Proteomes" id="UP000559987">
    <property type="component" value="Unassembled WGS sequence"/>
</dbReference>
<accession>A0A839UUK7</accession>
<keyword evidence="2" id="KW-1185">Reference proteome</keyword>